<gene>
    <name evidence="3" type="ORF">POJ06DRAFT_266659</name>
</gene>
<dbReference type="GO" id="GO:0004519">
    <property type="term" value="F:endonuclease activity"/>
    <property type="evidence" value="ECO:0007669"/>
    <property type="project" value="UniProtKB-KW"/>
</dbReference>
<keyword evidence="3" id="KW-0255">Endonuclease</keyword>
<proteinExistence type="predicted"/>
<name>A0AAD7QVP1_9ASCO</name>
<keyword evidence="4" id="KW-1185">Reference proteome</keyword>
<dbReference type="SUPFAM" id="SSF54060">
    <property type="entry name" value="His-Me finger endonucleases"/>
    <property type="match status" value="3"/>
</dbReference>
<feature type="compositionally biased region" description="Polar residues" evidence="1">
    <location>
        <begin position="156"/>
        <end position="167"/>
    </location>
</feature>
<sequence length="564" mass="62907">MTATSVFDKITQEKANEMITQRHVRTTDLGCWESNSKADPRGYVRVKVYVCGEEKHSAKIHQISLIASNRRDELKMTLGRRGRSTYDISHLCHNSKCFNPEHLIVESGTNNRRRKICNGQKILVHDGFSYHPCPHGKVEKLRKCILPLHHLEKDNTPNSGEQTSAATTHPHPDDIATLDADADDYDMITPKMAQKLLDRYRGETTGLGCWLSKLKVHPGHSSSRVILKNLPVRPSLSRVALIATNRRDELQQSLGKRSYYLVTHLCHDNRCINPEHIIVESRTNNHRRKTCIGKTAVVREGATDHPCPHGSVEKMRTCILPVEHGQDAVATSEERDASTEPTPAPDLNDEATEDTNATTGKLDHITPIMAQELVEKYRAVTTDIGCWESGLKGGRYGRVLATPLLKSHGVSPFLHQLAVIATNRGDELKKTLDRSSRSRFDVSHLCHNGKCFNPEHLIVESNANNLRRQTCNGHKVIIYGNFAYHPCPHDGVEKMQKCILPTLQLEAGHHENDTMELLGNGDLALNPSETEDGSDVAIALTDDHDDNDDKNVSDVPSLRSATST</sequence>
<reference evidence="3" key="1">
    <citation type="submission" date="2023-03" db="EMBL/GenBank/DDBJ databases">
        <title>Near-Complete genome sequence of Lipomyces tetrasporous NRRL Y-64009, an oleaginous yeast capable of growing on lignocellulosic hydrolysates.</title>
        <authorList>
            <consortium name="Lawrence Berkeley National Laboratory"/>
            <person name="Jagtap S.S."/>
            <person name="Liu J.-J."/>
            <person name="Walukiewicz H.E."/>
            <person name="Pangilinan J."/>
            <person name="Lipzen A."/>
            <person name="Ahrendt S."/>
            <person name="Koriabine M."/>
            <person name="Cobaugh K."/>
            <person name="Salamov A."/>
            <person name="Yoshinaga Y."/>
            <person name="Ng V."/>
            <person name="Daum C."/>
            <person name="Grigoriev I.V."/>
            <person name="Slininger P.J."/>
            <person name="Dien B.S."/>
            <person name="Jin Y.-S."/>
            <person name="Rao C.V."/>
        </authorList>
    </citation>
    <scope>NUCLEOTIDE SEQUENCE</scope>
    <source>
        <strain evidence="3">NRRL Y-64009</strain>
    </source>
</reference>
<keyword evidence="3" id="KW-0378">Hydrolase</keyword>
<dbReference type="InterPro" id="IPR044925">
    <property type="entry name" value="His-Me_finger_sf"/>
</dbReference>
<dbReference type="Pfam" id="PF05551">
    <property type="entry name" value="zf-His_Me_endon"/>
    <property type="match status" value="3"/>
</dbReference>
<organism evidence="3 4">
    <name type="scientific">Lipomyces tetrasporus</name>
    <dbReference type="NCBI Taxonomy" id="54092"/>
    <lineage>
        <taxon>Eukaryota</taxon>
        <taxon>Fungi</taxon>
        <taxon>Dikarya</taxon>
        <taxon>Ascomycota</taxon>
        <taxon>Saccharomycotina</taxon>
        <taxon>Lipomycetes</taxon>
        <taxon>Lipomycetales</taxon>
        <taxon>Lipomycetaceae</taxon>
        <taxon>Lipomyces</taxon>
    </lineage>
</organism>
<feature type="domain" description="Zinc-binding loop region of homing endonuclease" evidence="2">
    <location>
        <begin position="406"/>
        <end position="507"/>
    </location>
</feature>
<feature type="region of interest" description="Disordered" evidence="1">
    <location>
        <begin position="152"/>
        <end position="174"/>
    </location>
</feature>
<dbReference type="RefSeq" id="XP_056045496.1">
    <property type="nucleotide sequence ID" value="XM_056189173.1"/>
</dbReference>
<accession>A0AAD7QVP1</accession>
<protein>
    <submittedName>
        <fullName evidence="3">Zinc-binding loop region of homing endonuclease-domain-containing protein</fullName>
    </submittedName>
</protein>
<evidence type="ECO:0000259" key="2">
    <source>
        <dbReference type="Pfam" id="PF05551"/>
    </source>
</evidence>
<feature type="domain" description="Zinc-binding loop region of homing endonuclease" evidence="2">
    <location>
        <begin position="31"/>
        <end position="153"/>
    </location>
</feature>
<dbReference type="InterPro" id="IPR008704">
    <property type="entry name" value="Endonuclease_Zinc-binding_loop"/>
</dbReference>
<evidence type="ECO:0000256" key="1">
    <source>
        <dbReference type="SAM" id="MobiDB-lite"/>
    </source>
</evidence>
<evidence type="ECO:0000313" key="3">
    <source>
        <dbReference type="EMBL" id="KAJ8102046.1"/>
    </source>
</evidence>
<dbReference type="Gene3D" id="3.90.75.10">
    <property type="entry name" value="Homing Intron 3 (I-ppo) Encoded Endonuclease, Chain A"/>
    <property type="match status" value="3"/>
</dbReference>
<dbReference type="AlphaFoldDB" id="A0AAD7QVP1"/>
<dbReference type="InterPro" id="IPR044930">
    <property type="entry name" value="Homing_endonuclease_His-Me"/>
</dbReference>
<comment type="caution">
    <text evidence="3">The sequence shown here is derived from an EMBL/GenBank/DDBJ whole genome shotgun (WGS) entry which is preliminary data.</text>
</comment>
<feature type="region of interest" description="Disordered" evidence="1">
    <location>
        <begin position="327"/>
        <end position="359"/>
    </location>
</feature>
<evidence type="ECO:0000313" key="4">
    <source>
        <dbReference type="Proteomes" id="UP001217417"/>
    </source>
</evidence>
<dbReference type="EMBL" id="JARPMG010000003">
    <property type="protein sequence ID" value="KAJ8102046.1"/>
    <property type="molecule type" value="Genomic_DNA"/>
</dbReference>
<dbReference type="Proteomes" id="UP001217417">
    <property type="component" value="Unassembled WGS sequence"/>
</dbReference>
<dbReference type="GeneID" id="80884339"/>
<keyword evidence="3" id="KW-0540">Nuclease</keyword>
<feature type="region of interest" description="Disordered" evidence="1">
    <location>
        <begin position="540"/>
        <end position="564"/>
    </location>
</feature>
<feature type="domain" description="Zinc-binding loop region of homing endonuclease" evidence="2">
    <location>
        <begin position="225"/>
        <end position="327"/>
    </location>
</feature>